<dbReference type="EMBL" id="VUNS01000002">
    <property type="protein sequence ID" value="MST95956.1"/>
    <property type="molecule type" value="Genomic_DNA"/>
</dbReference>
<protein>
    <submittedName>
        <fullName evidence="2">Methyltransferase domain-containing protein</fullName>
    </submittedName>
</protein>
<evidence type="ECO:0000259" key="1">
    <source>
        <dbReference type="Pfam" id="PF08241"/>
    </source>
</evidence>
<keyword evidence="2" id="KW-0808">Transferase</keyword>
<sequence length="264" mass="29196">MSSGGFFPAGKSEPICTPPEMMVYSAAEGNETIMLDRLKKYLMRRQRPVSFRDPLRTVPASRGFGAANGTPVDRYYIERFLAENRSSIRGVVGEIAENLYTGKFGAKDVRSLVFNFDRKAASDLTGDLSRPETLPEELFDCFICTQTLNFIFDVPAAVSGLARMLKPGGVLLGSAAGISQISLFDYERWGDYWRFTDLSLRRLLEREFAEVETECFGNVAAATAFLDGVVVEQLPDQSVLDAADGDYQLLIGFRAVRPERGAAL</sequence>
<dbReference type="InterPro" id="IPR013216">
    <property type="entry name" value="Methyltransf_11"/>
</dbReference>
<dbReference type="AlphaFoldDB" id="A0A844FXY1"/>
<name>A0A844FXY1_9BACT</name>
<evidence type="ECO:0000313" key="2">
    <source>
        <dbReference type="EMBL" id="MST95956.1"/>
    </source>
</evidence>
<dbReference type="Gene3D" id="3.40.50.150">
    <property type="entry name" value="Vaccinia Virus protein VP39"/>
    <property type="match status" value="1"/>
</dbReference>
<feature type="domain" description="Methyltransferase type 11" evidence="1">
    <location>
        <begin position="124"/>
        <end position="172"/>
    </location>
</feature>
<comment type="caution">
    <text evidence="2">The sequence shown here is derived from an EMBL/GenBank/DDBJ whole genome shotgun (WGS) entry which is preliminary data.</text>
</comment>
<accession>A0A844FXY1</accession>
<reference evidence="2 3" key="1">
    <citation type="submission" date="2019-08" db="EMBL/GenBank/DDBJ databases">
        <title>In-depth cultivation of the pig gut microbiome towards novel bacterial diversity and tailored functional studies.</title>
        <authorList>
            <person name="Wylensek D."/>
            <person name="Hitch T.C.A."/>
            <person name="Clavel T."/>
        </authorList>
    </citation>
    <scope>NUCLEOTIDE SEQUENCE [LARGE SCALE GENOMIC DNA]</scope>
    <source>
        <strain evidence="2 3">BBE-744-WT-12</strain>
    </source>
</reference>
<evidence type="ECO:0000313" key="3">
    <source>
        <dbReference type="Proteomes" id="UP000435649"/>
    </source>
</evidence>
<dbReference type="InterPro" id="IPR029063">
    <property type="entry name" value="SAM-dependent_MTases_sf"/>
</dbReference>
<dbReference type="Proteomes" id="UP000435649">
    <property type="component" value="Unassembled WGS sequence"/>
</dbReference>
<gene>
    <name evidence="2" type="ORF">FYJ85_02720</name>
</gene>
<keyword evidence="3" id="KW-1185">Reference proteome</keyword>
<keyword evidence="2" id="KW-0489">Methyltransferase</keyword>
<dbReference type="Pfam" id="PF08241">
    <property type="entry name" value="Methyltransf_11"/>
    <property type="match status" value="1"/>
</dbReference>
<dbReference type="GO" id="GO:0032259">
    <property type="term" value="P:methylation"/>
    <property type="evidence" value="ECO:0007669"/>
    <property type="project" value="UniProtKB-KW"/>
</dbReference>
<organism evidence="2 3">
    <name type="scientific">Victivallis lenta</name>
    <dbReference type="NCBI Taxonomy" id="2606640"/>
    <lineage>
        <taxon>Bacteria</taxon>
        <taxon>Pseudomonadati</taxon>
        <taxon>Lentisphaerota</taxon>
        <taxon>Lentisphaeria</taxon>
        <taxon>Victivallales</taxon>
        <taxon>Victivallaceae</taxon>
        <taxon>Victivallis</taxon>
    </lineage>
</organism>
<proteinExistence type="predicted"/>
<dbReference type="GO" id="GO:0008757">
    <property type="term" value="F:S-adenosylmethionine-dependent methyltransferase activity"/>
    <property type="evidence" value="ECO:0007669"/>
    <property type="project" value="InterPro"/>
</dbReference>
<dbReference type="SUPFAM" id="SSF53335">
    <property type="entry name" value="S-adenosyl-L-methionine-dependent methyltransferases"/>
    <property type="match status" value="1"/>
</dbReference>